<organism evidence="2 3">
    <name type="scientific">Actinacidiphila polyblastidii</name>
    <dbReference type="NCBI Taxonomy" id="3110430"/>
    <lineage>
        <taxon>Bacteria</taxon>
        <taxon>Bacillati</taxon>
        <taxon>Actinomycetota</taxon>
        <taxon>Actinomycetes</taxon>
        <taxon>Kitasatosporales</taxon>
        <taxon>Streptomycetaceae</taxon>
        <taxon>Actinacidiphila</taxon>
    </lineage>
</organism>
<feature type="chain" id="PRO_5046827205" description="Secreted protein" evidence="1">
    <location>
        <begin position="32"/>
        <end position="194"/>
    </location>
</feature>
<accession>A0ABU7PBG6</accession>
<reference evidence="2 3" key="1">
    <citation type="submission" date="2023-12" db="EMBL/GenBank/DDBJ databases">
        <title>Streptomyces sp. V4-01.</title>
        <authorList>
            <person name="Somphong A."/>
            <person name="Phongsopitanun W."/>
        </authorList>
    </citation>
    <scope>NUCLEOTIDE SEQUENCE [LARGE SCALE GENOMIC DNA]</scope>
    <source>
        <strain evidence="2 3">V4-01</strain>
    </source>
</reference>
<sequence>MTSLPRMGRRAAVVGVLGVLAATMGTGVATARPAGTTSTIKIIAGVPQTIKESSGIAFQCPANYVMIGRAHSGDENGGTTYYCARILIDGYQVTVNAEPWSDAQKESNSSFTAPEDEVIIGRLHSGDENGNTQYRTAYLTYQGRELSLQNQHTVGPYRESSSSSTAGAGELLVGRSHSGDENGNTYYQYATLVG</sequence>
<evidence type="ECO:0000313" key="2">
    <source>
        <dbReference type="EMBL" id="MEE4543013.1"/>
    </source>
</evidence>
<evidence type="ECO:0000256" key="1">
    <source>
        <dbReference type="SAM" id="SignalP"/>
    </source>
</evidence>
<dbReference type="RefSeq" id="WP_330795076.1">
    <property type="nucleotide sequence ID" value="NZ_JAZEWV010000009.1"/>
</dbReference>
<name>A0ABU7PBG6_9ACTN</name>
<evidence type="ECO:0008006" key="4">
    <source>
        <dbReference type="Google" id="ProtNLM"/>
    </source>
</evidence>
<dbReference type="Proteomes" id="UP001344658">
    <property type="component" value="Unassembled WGS sequence"/>
</dbReference>
<feature type="signal peptide" evidence="1">
    <location>
        <begin position="1"/>
        <end position="31"/>
    </location>
</feature>
<dbReference type="EMBL" id="JAZEWV010000009">
    <property type="protein sequence ID" value="MEE4543013.1"/>
    <property type="molecule type" value="Genomic_DNA"/>
</dbReference>
<keyword evidence="1" id="KW-0732">Signal</keyword>
<comment type="caution">
    <text evidence="2">The sequence shown here is derived from an EMBL/GenBank/DDBJ whole genome shotgun (WGS) entry which is preliminary data.</text>
</comment>
<protein>
    <recommendedName>
        <fullName evidence="4">Secreted protein</fullName>
    </recommendedName>
</protein>
<gene>
    <name evidence="2" type="ORF">V2S66_13680</name>
</gene>
<evidence type="ECO:0000313" key="3">
    <source>
        <dbReference type="Proteomes" id="UP001344658"/>
    </source>
</evidence>
<keyword evidence="3" id="KW-1185">Reference proteome</keyword>
<proteinExistence type="predicted"/>